<evidence type="ECO:0000313" key="5">
    <source>
        <dbReference type="Proteomes" id="UP000466307"/>
    </source>
</evidence>
<dbReference type="InterPro" id="IPR007969">
    <property type="entry name" value="DUF732"/>
</dbReference>
<name>A0A7K3LPG3_9ACTN</name>
<comment type="caution">
    <text evidence="4">The sequence shown here is derived from an EMBL/GenBank/DDBJ whole genome shotgun (WGS) entry which is preliminary data.</text>
</comment>
<dbReference type="PROSITE" id="PS51257">
    <property type="entry name" value="PROKAR_LIPOPROTEIN"/>
    <property type="match status" value="1"/>
</dbReference>
<protein>
    <submittedName>
        <fullName evidence="4">DUF732 domain-containing protein</fullName>
    </submittedName>
</protein>
<organism evidence="4 5">
    <name type="scientific">Gordonia desulfuricans</name>
    <dbReference type="NCBI Taxonomy" id="89051"/>
    <lineage>
        <taxon>Bacteria</taxon>
        <taxon>Bacillati</taxon>
        <taxon>Actinomycetota</taxon>
        <taxon>Actinomycetes</taxon>
        <taxon>Mycobacteriales</taxon>
        <taxon>Gordoniaceae</taxon>
        <taxon>Gordonia</taxon>
    </lineage>
</organism>
<feature type="region of interest" description="Disordered" evidence="1">
    <location>
        <begin position="51"/>
        <end position="105"/>
    </location>
</feature>
<feature type="signal peptide" evidence="2">
    <location>
        <begin position="1"/>
        <end position="26"/>
    </location>
</feature>
<feature type="domain" description="DUF732" evidence="3">
    <location>
        <begin position="110"/>
        <end position="188"/>
    </location>
</feature>
<sequence length="188" mass="18772">MMTKYLRLGLLLAGAMCAVGSVAACADDSTATAPITSAPVTTTSVYSSSPSASAAASPVAPAGSDSASQSAAPSAGSSLPATAPSAVTTTRSTAADGGFAAPQGQTLTDKDRKYLQALRDQKVTLLGDTDNSVALTLANYVCSAEKKNTDPVTVKGYVTALVSPGTNSTQEANAKADKVIKAAEQNYC</sequence>
<proteinExistence type="predicted"/>
<feature type="chain" id="PRO_5029766506" evidence="2">
    <location>
        <begin position="27"/>
        <end position="188"/>
    </location>
</feature>
<reference evidence="4 5" key="1">
    <citation type="submission" date="2020-01" db="EMBL/GenBank/DDBJ databases">
        <title>Investigation of new actinobacteria for the biodesulphurisation of diesel fuel.</title>
        <authorList>
            <person name="Athi Narayanan S.M."/>
        </authorList>
    </citation>
    <scope>NUCLEOTIDE SEQUENCE [LARGE SCALE GENOMIC DNA]</scope>
    <source>
        <strain evidence="4 5">213E</strain>
    </source>
</reference>
<evidence type="ECO:0000313" key="4">
    <source>
        <dbReference type="EMBL" id="NDK90123.1"/>
    </source>
</evidence>
<feature type="compositionally biased region" description="Low complexity" evidence="1">
    <location>
        <begin position="51"/>
        <end position="86"/>
    </location>
</feature>
<dbReference type="EMBL" id="JAADZU010000030">
    <property type="protein sequence ID" value="NDK90123.1"/>
    <property type="molecule type" value="Genomic_DNA"/>
</dbReference>
<keyword evidence="2" id="KW-0732">Signal</keyword>
<gene>
    <name evidence="4" type="ORF">GYA93_11085</name>
</gene>
<accession>A0A7K3LPG3</accession>
<evidence type="ECO:0000256" key="1">
    <source>
        <dbReference type="SAM" id="MobiDB-lite"/>
    </source>
</evidence>
<keyword evidence="5" id="KW-1185">Reference proteome</keyword>
<evidence type="ECO:0000256" key="2">
    <source>
        <dbReference type="SAM" id="SignalP"/>
    </source>
</evidence>
<evidence type="ECO:0000259" key="3">
    <source>
        <dbReference type="Pfam" id="PF05305"/>
    </source>
</evidence>
<dbReference type="Proteomes" id="UP000466307">
    <property type="component" value="Unassembled WGS sequence"/>
</dbReference>
<dbReference type="AlphaFoldDB" id="A0A7K3LPG3"/>
<dbReference type="Pfam" id="PF05305">
    <property type="entry name" value="DUF732"/>
    <property type="match status" value="1"/>
</dbReference>